<organism evidence="2 3">
    <name type="scientific">Penicillium daleae</name>
    <dbReference type="NCBI Taxonomy" id="63821"/>
    <lineage>
        <taxon>Eukaryota</taxon>
        <taxon>Fungi</taxon>
        <taxon>Dikarya</taxon>
        <taxon>Ascomycota</taxon>
        <taxon>Pezizomycotina</taxon>
        <taxon>Eurotiomycetes</taxon>
        <taxon>Eurotiomycetidae</taxon>
        <taxon>Eurotiales</taxon>
        <taxon>Aspergillaceae</taxon>
        <taxon>Penicillium</taxon>
    </lineage>
</organism>
<gene>
    <name evidence="2" type="ORF">N7458_005986</name>
</gene>
<reference evidence="2" key="2">
    <citation type="journal article" date="2023" name="IMA Fungus">
        <title>Comparative genomic study of the Penicillium genus elucidates a diverse pangenome and 15 lateral gene transfer events.</title>
        <authorList>
            <person name="Petersen C."/>
            <person name="Sorensen T."/>
            <person name="Nielsen M.R."/>
            <person name="Sondergaard T.E."/>
            <person name="Sorensen J.L."/>
            <person name="Fitzpatrick D.A."/>
            <person name="Frisvad J.C."/>
            <person name="Nielsen K.L."/>
        </authorList>
    </citation>
    <scope>NUCLEOTIDE SEQUENCE</scope>
    <source>
        <strain evidence="2">IBT 16125</strain>
    </source>
</reference>
<dbReference type="AlphaFoldDB" id="A0AAD6C3F9"/>
<proteinExistence type="predicted"/>
<accession>A0AAD6C3F9</accession>
<protein>
    <submittedName>
        <fullName evidence="2">Uncharacterized protein</fullName>
    </submittedName>
</protein>
<name>A0AAD6C3F9_9EURO</name>
<sequence>MGMNPQLVGADKTPISTRRPSHIPKTANPAFLPEQLILEDDSHAEDESDVEEDFIVSTTTPPSQSELVRSKEWCSPASPRFDWPRMASITTLQESTTWHAVLPANQPSTYPPSNAPLSRRCNNYTRKTAYGR</sequence>
<evidence type="ECO:0000313" key="3">
    <source>
        <dbReference type="Proteomes" id="UP001213681"/>
    </source>
</evidence>
<feature type="region of interest" description="Disordered" evidence="1">
    <location>
        <begin position="1"/>
        <end position="29"/>
    </location>
</feature>
<dbReference type="GeneID" id="81599611"/>
<reference evidence="2" key="1">
    <citation type="submission" date="2022-12" db="EMBL/GenBank/DDBJ databases">
        <authorList>
            <person name="Petersen C."/>
        </authorList>
    </citation>
    <scope>NUCLEOTIDE SEQUENCE</scope>
    <source>
        <strain evidence="2">IBT 16125</strain>
    </source>
</reference>
<feature type="compositionally biased region" description="Polar residues" evidence="1">
    <location>
        <begin position="115"/>
        <end position="126"/>
    </location>
</feature>
<evidence type="ECO:0000313" key="2">
    <source>
        <dbReference type="EMBL" id="KAJ5449537.1"/>
    </source>
</evidence>
<dbReference type="EMBL" id="JAPVEA010000006">
    <property type="protein sequence ID" value="KAJ5449537.1"/>
    <property type="molecule type" value="Genomic_DNA"/>
</dbReference>
<dbReference type="RefSeq" id="XP_056765072.1">
    <property type="nucleotide sequence ID" value="XM_056909368.1"/>
</dbReference>
<comment type="caution">
    <text evidence="2">The sequence shown here is derived from an EMBL/GenBank/DDBJ whole genome shotgun (WGS) entry which is preliminary data.</text>
</comment>
<evidence type="ECO:0000256" key="1">
    <source>
        <dbReference type="SAM" id="MobiDB-lite"/>
    </source>
</evidence>
<dbReference type="Proteomes" id="UP001213681">
    <property type="component" value="Unassembled WGS sequence"/>
</dbReference>
<keyword evidence="3" id="KW-1185">Reference proteome</keyword>
<feature type="region of interest" description="Disordered" evidence="1">
    <location>
        <begin position="104"/>
        <end position="132"/>
    </location>
</feature>